<dbReference type="Gene3D" id="1.10.10.10">
    <property type="entry name" value="Winged helix-like DNA-binding domain superfamily/Winged helix DNA-binding domain"/>
    <property type="match status" value="1"/>
</dbReference>
<dbReference type="SUPFAM" id="SSF48008">
    <property type="entry name" value="GntR ligand-binding domain-like"/>
    <property type="match status" value="1"/>
</dbReference>
<dbReference type="PRINTS" id="PR00035">
    <property type="entry name" value="HTHGNTR"/>
</dbReference>
<evidence type="ECO:0000256" key="2">
    <source>
        <dbReference type="ARBA" id="ARBA00023015"/>
    </source>
</evidence>
<keyword evidence="8" id="KW-0670">Pyruvate</keyword>
<reference evidence="9" key="1">
    <citation type="journal article" date="2019" name="Int. J. Syst. Evol. Microbiol.">
        <title>The Global Catalogue of Microorganisms (GCM) 10K type strain sequencing project: providing services to taxonomists for standard genome sequencing and annotation.</title>
        <authorList>
            <consortium name="The Broad Institute Genomics Platform"/>
            <consortium name="The Broad Institute Genome Sequencing Center for Infectious Disease"/>
            <person name="Wu L."/>
            <person name="Ma J."/>
        </authorList>
    </citation>
    <scope>NUCLEOTIDE SEQUENCE [LARGE SCALE GENOMIC DNA]</scope>
    <source>
        <strain evidence="9">JCM 18401</strain>
    </source>
</reference>
<sequence>MAYRRISQPKLSDVIVKELEKMVLEGSLKPGQKLPPERELAVQFEVSRPSLREAIQKLEAKGVLTRRQGGGTYVKQQLWNSLSDPLVELLANNPESQYDLLEFRHATEGMMAYYAALRGTDADHASMRRKIEQIKEVQGNTEAEAKAIVEFNCSVAEASHNVAMLHLVLSLAPLLQRNVAENLEQLYRREGSSEAANIHREALITAILARDPDAARTASNQHLSYIEEVTLEVRREDSRQQRSLRRMRNDQL</sequence>
<keyword evidence="3" id="KW-0238">DNA-binding</keyword>
<keyword evidence="9" id="KW-1185">Reference proteome</keyword>
<dbReference type="InterPro" id="IPR008920">
    <property type="entry name" value="TF_FadR/GntR_C"/>
</dbReference>
<keyword evidence="1" id="KW-0678">Repressor</keyword>
<dbReference type="Gene3D" id="1.20.120.530">
    <property type="entry name" value="GntR ligand-binding domain-like"/>
    <property type="match status" value="1"/>
</dbReference>
<gene>
    <name evidence="8" type="primary">pdhR</name>
    <name evidence="8" type="ORF">GCM10023333_37800</name>
</gene>
<dbReference type="SMART" id="SM00895">
    <property type="entry name" value="FCD"/>
    <property type="match status" value="1"/>
</dbReference>
<dbReference type="Pfam" id="PF00392">
    <property type="entry name" value="GntR"/>
    <property type="match status" value="1"/>
</dbReference>
<evidence type="ECO:0000256" key="6">
    <source>
        <dbReference type="ARBA" id="ARBA00039592"/>
    </source>
</evidence>
<keyword evidence="4" id="KW-0804">Transcription</keyword>
<proteinExistence type="predicted"/>
<evidence type="ECO:0000259" key="7">
    <source>
        <dbReference type="PROSITE" id="PS50949"/>
    </source>
</evidence>
<dbReference type="PANTHER" id="PTHR43537:SF34">
    <property type="entry name" value="PYRUVATE DEHYDROGENASE COMPLEX REPRESSOR"/>
    <property type="match status" value="1"/>
</dbReference>
<dbReference type="RefSeq" id="WP_345337055.1">
    <property type="nucleotide sequence ID" value="NZ_BAABJZ010000103.1"/>
</dbReference>
<comment type="function">
    <text evidence="5">Transcriptional repressor for the pyruvate dehydrogenase complex genes aceEF and lpd.</text>
</comment>
<comment type="caution">
    <text evidence="8">The sequence shown here is derived from an EMBL/GenBank/DDBJ whole genome shotgun (WGS) entry which is preliminary data.</text>
</comment>
<feature type="domain" description="HTH gntR-type" evidence="7">
    <location>
        <begin position="9"/>
        <end position="77"/>
    </location>
</feature>
<protein>
    <recommendedName>
        <fullName evidence="6">Pyruvate dehydrogenase complex repressor</fullName>
    </recommendedName>
</protein>
<dbReference type="InterPro" id="IPR036390">
    <property type="entry name" value="WH_DNA-bd_sf"/>
</dbReference>
<dbReference type="SMART" id="SM00345">
    <property type="entry name" value="HTH_GNTR"/>
    <property type="match status" value="1"/>
</dbReference>
<dbReference type="InterPro" id="IPR036388">
    <property type="entry name" value="WH-like_DNA-bd_sf"/>
</dbReference>
<dbReference type="PANTHER" id="PTHR43537">
    <property type="entry name" value="TRANSCRIPTIONAL REGULATOR, GNTR FAMILY"/>
    <property type="match status" value="1"/>
</dbReference>
<organism evidence="8 9">
    <name type="scientific">Ferrimonas pelagia</name>
    <dbReference type="NCBI Taxonomy" id="1177826"/>
    <lineage>
        <taxon>Bacteria</taxon>
        <taxon>Pseudomonadati</taxon>
        <taxon>Pseudomonadota</taxon>
        <taxon>Gammaproteobacteria</taxon>
        <taxon>Alteromonadales</taxon>
        <taxon>Ferrimonadaceae</taxon>
        <taxon>Ferrimonas</taxon>
    </lineage>
</organism>
<dbReference type="InterPro" id="IPR011711">
    <property type="entry name" value="GntR_C"/>
</dbReference>
<keyword evidence="2" id="KW-0805">Transcription regulation</keyword>
<dbReference type="InterPro" id="IPR000524">
    <property type="entry name" value="Tscrpt_reg_HTH_GntR"/>
</dbReference>
<dbReference type="EMBL" id="BAABJZ010000103">
    <property type="protein sequence ID" value="GAA4900363.1"/>
    <property type="molecule type" value="Genomic_DNA"/>
</dbReference>
<dbReference type="CDD" id="cd07377">
    <property type="entry name" value="WHTH_GntR"/>
    <property type="match status" value="1"/>
</dbReference>
<evidence type="ECO:0000256" key="3">
    <source>
        <dbReference type="ARBA" id="ARBA00023125"/>
    </source>
</evidence>
<dbReference type="Pfam" id="PF07729">
    <property type="entry name" value="FCD"/>
    <property type="match status" value="1"/>
</dbReference>
<dbReference type="NCBIfam" id="NF007001">
    <property type="entry name" value="PRK09464.1"/>
    <property type="match status" value="1"/>
</dbReference>
<name>A0ABP9FDW3_9GAMM</name>
<evidence type="ECO:0000256" key="5">
    <source>
        <dbReference type="ARBA" id="ARBA00037357"/>
    </source>
</evidence>
<dbReference type="PROSITE" id="PS50949">
    <property type="entry name" value="HTH_GNTR"/>
    <property type="match status" value="1"/>
</dbReference>
<dbReference type="Proteomes" id="UP001499988">
    <property type="component" value="Unassembled WGS sequence"/>
</dbReference>
<dbReference type="SUPFAM" id="SSF46785">
    <property type="entry name" value="Winged helix' DNA-binding domain"/>
    <property type="match status" value="1"/>
</dbReference>
<evidence type="ECO:0000313" key="8">
    <source>
        <dbReference type="EMBL" id="GAA4900363.1"/>
    </source>
</evidence>
<evidence type="ECO:0000256" key="4">
    <source>
        <dbReference type="ARBA" id="ARBA00023163"/>
    </source>
</evidence>
<evidence type="ECO:0000256" key="1">
    <source>
        <dbReference type="ARBA" id="ARBA00022491"/>
    </source>
</evidence>
<evidence type="ECO:0000313" key="9">
    <source>
        <dbReference type="Proteomes" id="UP001499988"/>
    </source>
</evidence>
<accession>A0ABP9FDW3</accession>